<dbReference type="RefSeq" id="XP_060434992.1">
    <property type="nucleotide sequence ID" value="XM_060566336.1"/>
</dbReference>
<dbReference type="AlphaFoldDB" id="A0AAJ0AVT8"/>
<organism evidence="2 3">
    <name type="scientific">Colletotrichum godetiae</name>
    <dbReference type="NCBI Taxonomy" id="1209918"/>
    <lineage>
        <taxon>Eukaryota</taxon>
        <taxon>Fungi</taxon>
        <taxon>Dikarya</taxon>
        <taxon>Ascomycota</taxon>
        <taxon>Pezizomycotina</taxon>
        <taxon>Sordariomycetes</taxon>
        <taxon>Hypocreomycetidae</taxon>
        <taxon>Glomerellales</taxon>
        <taxon>Glomerellaceae</taxon>
        <taxon>Colletotrichum</taxon>
        <taxon>Colletotrichum acutatum species complex</taxon>
    </lineage>
</organism>
<name>A0AAJ0AVT8_9PEZI</name>
<keyword evidence="3" id="KW-1185">Reference proteome</keyword>
<dbReference type="GeneID" id="85450862"/>
<sequence>MSHDSPLASLDWTLRLQTLRQQSQTLVCSHHRFIVSRHLEIGVSNYNLSIQDRGGHWLETTARRLFLYYLEQQHHYHPPTRNFSRDIHIPHSYQRSRSPRGKTFPLTRNTAKFPTRHIDSSLVFYSHLFLILFLFRFMSISLHSFPEREIFNHSTISVLYYPSLLFHTLCICEATRIGSKGRFPVG</sequence>
<accession>A0AAJ0AVT8</accession>
<dbReference type="Proteomes" id="UP001224890">
    <property type="component" value="Unassembled WGS sequence"/>
</dbReference>
<keyword evidence="1" id="KW-0812">Transmembrane</keyword>
<evidence type="ECO:0000313" key="2">
    <source>
        <dbReference type="EMBL" id="KAK1691297.1"/>
    </source>
</evidence>
<proteinExistence type="predicted"/>
<feature type="transmembrane region" description="Helical" evidence="1">
    <location>
        <begin position="122"/>
        <end position="144"/>
    </location>
</feature>
<keyword evidence="1" id="KW-0472">Membrane</keyword>
<reference evidence="2" key="1">
    <citation type="submission" date="2021-06" db="EMBL/GenBank/DDBJ databases">
        <title>Comparative genomics, transcriptomics and evolutionary studies reveal genomic signatures of adaptation to plant cell wall in hemibiotrophic fungi.</title>
        <authorList>
            <consortium name="DOE Joint Genome Institute"/>
            <person name="Baroncelli R."/>
            <person name="Diaz J.F."/>
            <person name="Benocci T."/>
            <person name="Peng M."/>
            <person name="Battaglia E."/>
            <person name="Haridas S."/>
            <person name="Andreopoulos W."/>
            <person name="Labutti K."/>
            <person name="Pangilinan J."/>
            <person name="Floch G.L."/>
            <person name="Makela M.R."/>
            <person name="Henrissat B."/>
            <person name="Grigoriev I.V."/>
            <person name="Crouch J.A."/>
            <person name="De Vries R.P."/>
            <person name="Sukno S.A."/>
            <person name="Thon M.R."/>
        </authorList>
    </citation>
    <scope>NUCLEOTIDE SEQUENCE</scope>
    <source>
        <strain evidence="2">CBS 193.32</strain>
    </source>
</reference>
<feature type="transmembrane region" description="Helical" evidence="1">
    <location>
        <begin position="150"/>
        <end position="172"/>
    </location>
</feature>
<evidence type="ECO:0000313" key="3">
    <source>
        <dbReference type="Proteomes" id="UP001224890"/>
    </source>
</evidence>
<comment type="caution">
    <text evidence="2">The sequence shown here is derived from an EMBL/GenBank/DDBJ whole genome shotgun (WGS) entry which is preliminary data.</text>
</comment>
<protein>
    <submittedName>
        <fullName evidence="2">Uncharacterized protein</fullName>
    </submittedName>
</protein>
<dbReference type="EMBL" id="JAHMHR010000004">
    <property type="protein sequence ID" value="KAK1691297.1"/>
    <property type="molecule type" value="Genomic_DNA"/>
</dbReference>
<keyword evidence="1" id="KW-1133">Transmembrane helix</keyword>
<gene>
    <name evidence="2" type="ORF">BDP55DRAFT_260237</name>
</gene>
<evidence type="ECO:0000256" key="1">
    <source>
        <dbReference type="SAM" id="Phobius"/>
    </source>
</evidence>